<dbReference type="STRING" id="1246637.MTBBW1_1380062"/>
<keyword evidence="5" id="KW-1185">Reference proteome</keyword>
<dbReference type="Gene3D" id="1.10.1470.10">
    <property type="entry name" value="YjbJ"/>
    <property type="match status" value="1"/>
</dbReference>
<feature type="region of interest" description="Disordered" evidence="2">
    <location>
        <begin position="1"/>
        <end position="56"/>
    </location>
</feature>
<comment type="similarity">
    <text evidence="1">Belongs to the UPF0337 (CsbD) family.</text>
</comment>
<evidence type="ECO:0000313" key="4">
    <source>
        <dbReference type="EMBL" id="SLM28515.1"/>
    </source>
</evidence>
<accession>A0A1W1H805</accession>
<organism evidence="4 5">
    <name type="scientific">Desulfamplus magnetovallimortis</name>
    <dbReference type="NCBI Taxonomy" id="1246637"/>
    <lineage>
        <taxon>Bacteria</taxon>
        <taxon>Pseudomonadati</taxon>
        <taxon>Thermodesulfobacteriota</taxon>
        <taxon>Desulfobacteria</taxon>
        <taxon>Desulfobacterales</taxon>
        <taxon>Desulfobacteraceae</taxon>
        <taxon>Desulfamplus</taxon>
    </lineage>
</organism>
<dbReference type="InterPro" id="IPR008462">
    <property type="entry name" value="CsbD"/>
</dbReference>
<dbReference type="AlphaFoldDB" id="A0A1W1H805"/>
<evidence type="ECO:0000256" key="1">
    <source>
        <dbReference type="ARBA" id="ARBA00009129"/>
    </source>
</evidence>
<dbReference type="EMBL" id="FWEV01000044">
    <property type="protein sequence ID" value="SLM28515.1"/>
    <property type="molecule type" value="Genomic_DNA"/>
</dbReference>
<dbReference type="Proteomes" id="UP000191931">
    <property type="component" value="Unassembled WGS sequence"/>
</dbReference>
<dbReference type="InterPro" id="IPR036629">
    <property type="entry name" value="YjbJ_sf"/>
</dbReference>
<name>A0A1W1H805_9BACT</name>
<dbReference type="Pfam" id="PF05532">
    <property type="entry name" value="CsbD"/>
    <property type="match status" value="1"/>
</dbReference>
<feature type="compositionally biased region" description="Basic and acidic residues" evidence="2">
    <location>
        <begin position="1"/>
        <end position="10"/>
    </location>
</feature>
<protein>
    <recommendedName>
        <fullName evidence="3">CsbD-like domain-containing protein</fullName>
    </recommendedName>
</protein>
<dbReference type="RefSeq" id="WP_080804878.1">
    <property type="nucleotide sequence ID" value="NZ_LT828549.1"/>
</dbReference>
<gene>
    <name evidence="4" type="ORF">MTBBW1_1380062</name>
</gene>
<evidence type="ECO:0000256" key="2">
    <source>
        <dbReference type="SAM" id="MobiDB-lite"/>
    </source>
</evidence>
<dbReference type="OrthoDB" id="5472195at2"/>
<feature type="compositionally biased region" description="Basic and acidic residues" evidence="2">
    <location>
        <begin position="33"/>
        <end position="47"/>
    </location>
</feature>
<dbReference type="SUPFAM" id="SSF69047">
    <property type="entry name" value="Hypothetical protein YjbJ"/>
    <property type="match status" value="1"/>
</dbReference>
<feature type="domain" description="CsbD-like" evidence="3">
    <location>
        <begin position="7"/>
        <end position="51"/>
    </location>
</feature>
<evidence type="ECO:0000259" key="3">
    <source>
        <dbReference type="Pfam" id="PF05532"/>
    </source>
</evidence>
<reference evidence="4 5" key="1">
    <citation type="submission" date="2017-03" db="EMBL/GenBank/DDBJ databases">
        <authorList>
            <person name="Afonso C.L."/>
            <person name="Miller P.J."/>
            <person name="Scott M.A."/>
            <person name="Spackman E."/>
            <person name="Goraichik I."/>
            <person name="Dimitrov K.M."/>
            <person name="Suarez D.L."/>
            <person name="Swayne D.E."/>
        </authorList>
    </citation>
    <scope>NUCLEOTIDE SEQUENCE [LARGE SCALE GENOMIC DNA]</scope>
    <source>
        <strain evidence="4">PRJEB14757</strain>
    </source>
</reference>
<proteinExistence type="inferred from homology"/>
<sequence>MKSSTKDRPKGQMHQVKGKIKEAIGKTVGNPDLELKGKQEHFEGKALEKKKKRSGS</sequence>
<evidence type="ECO:0000313" key="5">
    <source>
        <dbReference type="Proteomes" id="UP000191931"/>
    </source>
</evidence>